<organism evidence="10 11">
    <name type="scientific">Nocardiopsis aegyptia</name>
    <dbReference type="NCBI Taxonomy" id="220378"/>
    <lineage>
        <taxon>Bacteria</taxon>
        <taxon>Bacillati</taxon>
        <taxon>Actinomycetota</taxon>
        <taxon>Actinomycetes</taxon>
        <taxon>Streptosporangiales</taxon>
        <taxon>Nocardiopsidaceae</taxon>
        <taxon>Nocardiopsis</taxon>
    </lineage>
</organism>
<feature type="transmembrane region" description="Helical" evidence="7">
    <location>
        <begin position="541"/>
        <end position="566"/>
    </location>
</feature>
<accession>A0A7Z0JCZ9</accession>
<feature type="compositionally biased region" description="Pro residues" evidence="6">
    <location>
        <begin position="423"/>
        <end position="443"/>
    </location>
</feature>
<keyword evidence="5 7" id="KW-0472">Membrane</keyword>
<dbReference type="Pfam" id="PF00656">
    <property type="entry name" value="Peptidase_C14"/>
    <property type="match status" value="1"/>
</dbReference>
<dbReference type="GO" id="GO:0005886">
    <property type="term" value="C:plasma membrane"/>
    <property type="evidence" value="ECO:0007669"/>
    <property type="project" value="UniProtKB-SubCell"/>
</dbReference>
<dbReference type="Proteomes" id="UP000572051">
    <property type="component" value="Unassembled WGS sequence"/>
</dbReference>
<feature type="domain" description="Peptidase C14 caspase" evidence="8">
    <location>
        <begin position="6"/>
        <end position="250"/>
    </location>
</feature>
<dbReference type="NCBIfam" id="NF047832">
    <property type="entry name" value="caspase_w_EACC1"/>
    <property type="match status" value="1"/>
</dbReference>
<gene>
    <name evidence="10" type="ORF">HNR10_005682</name>
</gene>
<feature type="compositionally biased region" description="Pro residues" evidence="6">
    <location>
        <begin position="479"/>
        <end position="492"/>
    </location>
</feature>
<reference evidence="10 11" key="1">
    <citation type="submission" date="2020-07" db="EMBL/GenBank/DDBJ databases">
        <title>Sequencing the genomes of 1000 actinobacteria strains.</title>
        <authorList>
            <person name="Klenk H.-P."/>
        </authorList>
    </citation>
    <scope>NUCLEOTIDE SEQUENCE [LARGE SCALE GENOMIC DNA]</scope>
    <source>
        <strain evidence="10 11">DSM 44442</strain>
    </source>
</reference>
<feature type="transmembrane region" description="Helical" evidence="7">
    <location>
        <begin position="511"/>
        <end position="529"/>
    </location>
</feature>
<evidence type="ECO:0000256" key="7">
    <source>
        <dbReference type="SAM" id="Phobius"/>
    </source>
</evidence>
<dbReference type="InterPro" id="IPR029030">
    <property type="entry name" value="Caspase-like_dom_sf"/>
</dbReference>
<evidence type="ECO:0000256" key="3">
    <source>
        <dbReference type="ARBA" id="ARBA00022692"/>
    </source>
</evidence>
<comment type="subcellular location">
    <subcellularLocation>
        <location evidence="1">Cell membrane</location>
        <topology evidence="1">Multi-pass membrane protein</topology>
    </subcellularLocation>
</comment>
<name>A0A7Z0JCZ9_9ACTN</name>
<evidence type="ECO:0000256" key="6">
    <source>
        <dbReference type="SAM" id="MobiDB-lite"/>
    </source>
</evidence>
<comment type="caution">
    <text evidence="10">The sequence shown here is derived from an EMBL/GenBank/DDBJ whole genome shotgun (WGS) entry which is preliminary data.</text>
</comment>
<dbReference type="InterPro" id="IPR011600">
    <property type="entry name" value="Pept_C14_caspase"/>
</dbReference>
<dbReference type="RefSeq" id="WP_179828838.1">
    <property type="nucleotide sequence ID" value="NZ_JACCFS010000001.1"/>
</dbReference>
<proteinExistence type="predicted"/>
<dbReference type="GO" id="GO:0006508">
    <property type="term" value="P:proteolysis"/>
    <property type="evidence" value="ECO:0007669"/>
    <property type="project" value="InterPro"/>
</dbReference>
<dbReference type="Gene3D" id="3.40.50.1460">
    <property type="match status" value="1"/>
</dbReference>
<dbReference type="InterPro" id="IPR051791">
    <property type="entry name" value="Pra-immunoreactive"/>
</dbReference>
<evidence type="ECO:0000313" key="10">
    <source>
        <dbReference type="EMBL" id="NYJ37801.1"/>
    </source>
</evidence>
<dbReference type="InterPro" id="IPR010432">
    <property type="entry name" value="RDD"/>
</dbReference>
<dbReference type="Pfam" id="PF06271">
    <property type="entry name" value="RDD"/>
    <property type="match status" value="1"/>
</dbReference>
<sequence>MSDVARHALIVATDTYVNDGLDHLRSPGQDAVVLAGVLENPEIGGFVVDVVRNEPAHVILRRVEDFFADRSREHSLLLHFSCHGLKNASGELFFAATDTLPGRLSSTAVPADFVRRCMNEGRSRNTVLFLDCCYGGAFMEGMRTRAGGDAHVFDSFSERGFDSGRGWAVITASNAMEYAFEGTELAADHQVQPSVFTRALADGLASGAADLDADGLVSINEVYDFVYDEVRRENPHQTPSRSVHLQGDLYIACSKRRRTGGEGLPEAVREAVSSPAAFSRLGAVPELRRCLEDSDLELAEAACRALRGLVRNDVKSVAGEAARALEEVSVRPSPGSLDFGRVGQFQPEPHRRIELMGPALAHDCVPRPGDDWIRAQAVEDTVDVSVDTARPGRREGSLTLEGKAGETAVPVRVEVVPASVPTTAPPPPSLPWQAPAPRPTPPDRVPRGPVGGGPGPMAGSVPLPSPRPAQGPAPASGSVPPPAPAGSSPSPPARHSSASLKRRLAARTIDYVLAFLFAFGAVTVVGTVWTLVDDSDSSMNIMANIVATLFFLGWGVLLFLYDWLFLGHGGATLGKMLVSVRVVDARTGGRPSQRQAVRRAALFGLPQTIPVLGNLLVLIESLMAHTDPWTRAPHDRRVGTLVVRVHR</sequence>
<dbReference type="GO" id="GO:0004197">
    <property type="term" value="F:cysteine-type endopeptidase activity"/>
    <property type="evidence" value="ECO:0007669"/>
    <property type="project" value="InterPro"/>
</dbReference>
<evidence type="ECO:0000256" key="2">
    <source>
        <dbReference type="ARBA" id="ARBA00022475"/>
    </source>
</evidence>
<dbReference type="PROSITE" id="PS00018">
    <property type="entry name" value="EF_HAND_1"/>
    <property type="match status" value="1"/>
</dbReference>
<keyword evidence="2" id="KW-1003">Cell membrane</keyword>
<dbReference type="EMBL" id="JACCFS010000001">
    <property type="protein sequence ID" value="NYJ37801.1"/>
    <property type="molecule type" value="Genomic_DNA"/>
</dbReference>
<feature type="domain" description="RDD" evidence="9">
    <location>
        <begin position="498"/>
        <end position="637"/>
    </location>
</feature>
<evidence type="ECO:0000259" key="9">
    <source>
        <dbReference type="Pfam" id="PF06271"/>
    </source>
</evidence>
<feature type="region of interest" description="Disordered" evidence="6">
    <location>
        <begin position="419"/>
        <end position="499"/>
    </location>
</feature>
<evidence type="ECO:0000256" key="4">
    <source>
        <dbReference type="ARBA" id="ARBA00022989"/>
    </source>
</evidence>
<dbReference type="PANTHER" id="PTHR36115">
    <property type="entry name" value="PROLINE-RICH ANTIGEN HOMOLOG-RELATED"/>
    <property type="match status" value="1"/>
</dbReference>
<keyword evidence="11" id="KW-1185">Reference proteome</keyword>
<evidence type="ECO:0000256" key="1">
    <source>
        <dbReference type="ARBA" id="ARBA00004651"/>
    </source>
</evidence>
<keyword evidence="3 7" id="KW-0812">Transmembrane</keyword>
<protein>
    <submittedName>
        <fullName evidence="10">Putative RDD family membrane protein YckC</fullName>
    </submittedName>
</protein>
<evidence type="ECO:0000256" key="5">
    <source>
        <dbReference type="ARBA" id="ARBA00023136"/>
    </source>
</evidence>
<evidence type="ECO:0000313" key="11">
    <source>
        <dbReference type="Proteomes" id="UP000572051"/>
    </source>
</evidence>
<dbReference type="SUPFAM" id="SSF52129">
    <property type="entry name" value="Caspase-like"/>
    <property type="match status" value="1"/>
</dbReference>
<dbReference type="AlphaFoldDB" id="A0A7Z0JCZ9"/>
<dbReference type="InterPro" id="IPR018247">
    <property type="entry name" value="EF_Hand_1_Ca_BS"/>
</dbReference>
<evidence type="ECO:0000259" key="8">
    <source>
        <dbReference type="Pfam" id="PF00656"/>
    </source>
</evidence>
<keyword evidence="4 7" id="KW-1133">Transmembrane helix</keyword>